<keyword evidence="4" id="KW-0732">Signal</keyword>
<evidence type="ECO:0000256" key="1">
    <source>
        <dbReference type="ARBA" id="ARBA00004613"/>
    </source>
</evidence>
<reference evidence="5 6" key="1">
    <citation type="journal article" date="2023" name="Mol. Phylogenet. Evol.">
        <title>Genome-scale phylogeny and comparative genomics of the fungal order Sordariales.</title>
        <authorList>
            <person name="Hensen N."/>
            <person name="Bonometti L."/>
            <person name="Westerberg I."/>
            <person name="Brannstrom I.O."/>
            <person name="Guillou S."/>
            <person name="Cros-Aarteil S."/>
            <person name="Calhoun S."/>
            <person name="Haridas S."/>
            <person name="Kuo A."/>
            <person name="Mondo S."/>
            <person name="Pangilinan J."/>
            <person name="Riley R."/>
            <person name="LaButti K."/>
            <person name="Andreopoulos B."/>
            <person name="Lipzen A."/>
            <person name="Chen C."/>
            <person name="Yan M."/>
            <person name="Daum C."/>
            <person name="Ng V."/>
            <person name="Clum A."/>
            <person name="Steindorff A."/>
            <person name="Ohm R.A."/>
            <person name="Martin F."/>
            <person name="Silar P."/>
            <person name="Natvig D.O."/>
            <person name="Lalanne C."/>
            <person name="Gautier V."/>
            <person name="Ament-Velasquez S.L."/>
            <person name="Kruys A."/>
            <person name="Hutchinson M.I."/>
            <person name="Powell A.J."/>
            <person name="Barry K."/>
            <person name="Miller A.N."/>
            <person name="Grigoriev I.V."/>
            <person name="Debuchy R."/>
            <person name="Gladieux P."/>
            <person name="Hiltunen Thoren M."/>
            <person name="Johannesson H."/>
        </authorList>
    </citation>
    <scope>NUCLEOTIDE SEQUENCE [LARGE SCALE GENOMIC DNA]</scope>
    <source>
        <strain evidence="5 6">FGSC 10403</strain>
    </source>
</reference>
<evidence type="ECO:0000256" key="2">
    <source>
        <dbReference type="ARBA" id="ARBA00009127"/>
    </source>
</evidence>
<name>A0AAJ0I4H3_9PEZI</name>
<dbReference type="GeneID" id="87875183"/>
<sequence>MARFAFTTLAFLLLEVLAVNASDDNNDNSPYYGGDDNYPVYGGDDGDCDNNPYNFTFLADPGVFGPPLEAVHAYFGEWPNGVSVSSTGRIFSNFPAIVLGNVNNGTPGVFQVAELTSPSTEEAYPSEDINTPPCPGGAVNLTDPENPVGCGSPDHFISVQSVQVDAEDRLWILDTGRPIYTLPDGSVILVNSSYGGPKLVGVDLSTDLVFQTILFPEDVVFPDTSYIDDVRIDLNASLSNTTGEGVAYITDTSLWGDNAIIVVDLGTGDSWRRLEGDPSVVAEANFLPFIWGQPLYFTEDPGNPPDGNLTTTTPAYLPAGVNGLTLSADGETLFYTPLAGRNLYSVPTALLRERDDAVEAELAAAVVNYGNTGFSDGMETDPETGFIYKGSFEANAVVAFDADTGVTQTVVRDPRLGWMDSFSVAELEDEETGETQSWLYISSDQFDRSWWFWAPGAHSGDIQERPFGLFRVPLPLPDPDCEFAGASNY</sequence>
<dbReference type="AlphaFoldDB" id="A0AAJ0I4H3"/>
<evidence type="ECO:0000313" key="6">
    <source>
        <dbReference type="Proteomes" id="UP001285908"/>
    </source>
</evidence>
<dbReference type="Proteomes" id="UP001285908">
    <property type="component" value="Unassembled WGS sequence"/>
</dbReference>
<keyword evidence="3" id="KW-0964">Secreted</keyword>
<evidence type="ECO:0000256" key="3">
    <source>
        <dbReference type="ARBA" id="ARBA00022525"/>
    </source>
</evidence>
<protein>
    <submittedName>
        <fullName evidence="5">Major royal jelly protein-domain-containing protein</fullName>
    </submittedName>
</protein>
<feature type="signal peptide" evidence="4">
    <location>
        <begin position="1"/>
        <end position="21"/>
    </location>
</feature>
<dbReference type="Gene3D" id="2.120.10.30">
    <property type="entry name" value="TolB, C-terminal domain"/>
    <property type="match status" value="1"/>
</dbReference>
<dbReference type="InterPro" id="IPR011042">
    <property type="entry name" value="6-blade_b-propeller_TolB-like"/>
</dbReference>
<dbReference type="PANTHER" id="PTHR10009:SF18">
    <property type="entry name" value="PROTEIN YELLOW-LIKE PROTEIN"/>
    <property type="match status" value="1"/>
</dbReference>
<proteinExistence type="inferred from homology"/>
<accession>A0AAJ0I4H3</accession>
<evidence type="ECO:0000256" key="4">
    <source>
        <dbReference type="SAM" id="SignalP"/>
    </source>
</evidence>
<comment type="caution">
    <text evidence="5">The sequence shown here is derived from an EMBL/GenBank/DDBJ whole genome shotgun (WGS) entry which is preliminary data.</text>
</comment>
<dbReference type="InterPro" id="IPR017996">
    <property type="entry name" value="MRJP/yellow-related"/>
</dbReference>
<dbReference type="PANTHER" id="PTHR10009">
    <property type="entry name" value="PROTEIN YELLOW-RELATED"/>
    <property type="match status" value="1"/>
</dbReference>
<dbReference type="GO" id="GO:0005576">
    <property type="term" value="C:extracellular region"/>
    <property type="evidence" value="ECO:0007669"/>
    <property type="project" value="UniProtKB-SubCell"/>
</dbReference>
<feature type="chain" id="PRO_5042473427" evidence="4">
    <location>
        <begin position="22"/>
        <end position="489"/>
    </location>
</feature>
<dbReference type="Pfam" id="PF03022">
    <property type="entry name" value="MRJP"/>
    <property type="match status" value="1"/>
</dbReference>
<comment type="similarity">
    <text evidence="2">Belongs to the major royal jelly protein family.</text>
</comment>
<comment type="subcellular location">
    <subcellularLocation>
        <location evidence="1">Secreted</location>
    </subcellularLocation>
</comment>
<gene>
    <name evidence="5" type="ORF">B0T23DRAFT_385780</name>
</gene>
<dbReference type="EMBL" id="JAULSX010000006">
    <property type="protein sequence ID" value="KAK3489603.1"/>
    <property type="molecule type" value="Genomic_DNA"/>
</dbReference>
<keyword evidence="6" id="KW-1185">Reference proteome</keyword>
<organism evidence="5 6">
    <name type="scientific">Neurospora hispaniola</name>
    <dbReference type="NCBI Taxonomy" id="588809"/>
    <lineage>
        <taxon>Eukaryota</taxon>
        <taxon>Fungi</taxon>
        <taxon>Dikarya</taxon>
        <taxon>Ascomycota</taxon>
        <taxon>Pezizomycotina</taxon>
        <taxon>Sordariomycetes</taxon>
        <taxon>Sordariomycetidae</taxon>
        <taxon>Sordariales</taxon>
        <taxon>Sordariaceae</taxon>
        <taxon>Neurospora</taxon>
    </lineage>
</organism>
<dbReference type="SUPFAM" id="SSF101898">
    <property type="entry name" value="NHL repeat"/>
    <property type="match status" value="1"/>
</dbReference>
<evidence type="ECO:0000313" key="5">
    <source>
        <dbReference type="EMBL" id="KAK3489603.1"/>
    </source>
</evidence>
<dbReference type="RefSeq" id="XP_062691310.1">
    <property type="nucleotide sequence ID" value="XM_062837561.1"/>
</dbReference>